<evidence type="ECO:0000313" key="2">
    <source>
        <dbReference type="Proteomes" id="UP000252357"/>
    </source>
</evidence>
<comment type="caution">
    <text evidence="1">The sequence shown here is derived from an EMBL/GenBank/DDBJ whole genome shotgun (WGS) entry which is preliminary data.</text>
</comment>
<accession>A0A368L973</accession>
<gene>
    <name evidence="1" type="ORF">DU000_03545</name>
</gene>
<dbReference type="AlphaFoldDB" id="A0A368L973"/>
<dbReference type="RefSeq" id="WP_114401936.1">
    <property type="nucleotide sequence ID" value="NZ_QPGB01000001.1"/>
</dbReference>
<sequence length="133" mass="13544">MTTLNHAQQTTVINAALAYAQSQQWAVTVAICDPGGHLLALQRMDRAPAISAHIAPEKAKTAALSGKASQVYEEMINQGRTAFLSVPALQGMLTGGLPIIQDGLCIGAIGVSGVKPDQDVAIAQAGLAALGAA</sequence>
<dbReference type="SUPFAM" id="SSF143744">
    <property type="entry name" value="GlcG-like"/>
    <property type="match status" value="1"/>
</dbReference>
<name>A0A368L973_9BURK</name>
<dbReference type="OrthoDB" id="9800768at2"/>
<dbReference type="InterPro" id="IPR038084">
    <property type="entry name" value="PduO/GlcC-like_sf"/>
</dbReference>
<dbReference type="EMBL" id="QPGB01000001">
    <property type="protein sequence ID" value="RCS59789.1"/>
    <property type="molecule type" value="Genomic_DNA"/>
</dbReference>
<organism evidence="1 2">
    <name type="scientific">Parvibium lacunae</name>
    <dbReference type="NCBI Taxonomy" id="1888893"/>
    <lineage>
        <taxon>Bacteria</taxon>
        <taxon>Pseudomonadati</taxon>
        <taxon>Pseudomonadota</taxon>
        <taxon>Betaproteobacteria</taxon>
        <taxon>Burkholderiales</taxon>
        <taxon>Alcaligenaceae</taxon>
        <taxon>Parvibium</taxon>
    </lineage>
</organism>
<dbReference type="Gene3D" id="3.30.450.150">
    <property type="entry name" value="Haem-degrading domain"/>
    <property type="match status" value="1"/>
</dbReference>
<evidence type="ECO:0000313" key="1">
    <source>
        <dbReference type="EMBL" id="RCS59789.1"/>
    </source>
</evidence>
<keyword evidence="2" id="KW-1185">Reference proteome</keyword>
<dbReference type="Proteomes" id="UP000252357">
    <property type="component" value="Unassembled WGS sequence"/>
</dbReference>
<proteinExistence type="predicted"/>
<dbReference type="InterPro" id="IPR005624">
    <property type="entry name" value="PduO/GlcC-like"/>
</dbReference>
<dbReference type="InterPro" id="IPR052517">
    <property type="entry name" value="GlcG_carb_metab_protein"/>
</dbReference>
<reference evidence="1 2" key="1">
    <citation type="journal article" date="2018" name="Int. J. Syst. Evol. Microbiol.">
        <title>Parvibium lacunae gen. nov., sp. nov., a new member of the family Alcaligenaceae isolated from a freshwater pond.</title>
        <authorList>
            <person name="Chen W.M."/>
            <person name="Xie P.B."/>
            <person name="Hsu M.Y."/>
            <person name="Sheu S.Y."/>
        </authorList>
    </citation>
    <scope>NUCLEOTIDE SEQUENCE [LARGE SCALE GENOMIC DNA]</scope>
    <source>
        <strain evidence="1 2">KMB9</strain>
    </source>
</reference>
<dbReference type="PANTHER" id="PTHR34309">
    <property type="entry name" value="SLR1406 PROTEIN"/>
    <property type="match status" value="1"/>
</dbReference>
<dbReference type="Pfam" id="PF03928">
    <property type="entry name" value="HbpS-like"/>
    <property type="match status" value="1"/>
</dbReference>
<protein>
    <submittedName>
        <fullName evidence="1">Heme-binding protein</fullName>
    </submittedName>
</protein>
<dbReference type="PANTHER" id="PTHR34309:SF1">
    <property type="entry name" value="PROTEIN GLCG"/>
    <property type="match status" value="1"/>
</dbReference>